<accession>A0A3S4GHA0</accession>
<evidence type="ECO:0000313" key="3">
    <source>
        <dbReference type="Proteomes" id="UP000275676"/>
    </source>
</evidence>
<reference evidence="2 3" key="1">
    <citation type="submission" date="2018-12" db="EMBL/GenBank/DDBJ databases">
        <authorList>
            <consortium name="Pathogen Informatics"/>
        </authorList>
    </citation>
    <scope>NUCLEOTIDE SEQUENCE [LARGE SCALE GENOMIC DNA]</scope>
    <source>
        <strain evidence="2 3">NCTC10047</strain>
    </source>
</reference>
<sequence length="107" mass="12085">MNENVQKLVENTVKDILLGNTALTFLFAVPLAYIVRNGLDIGIWLLTLFIAPALCGVGTWIVSRIQHHASDFFHSRWARRGYVAYVLVSAELLVIYSITQIIRTLIK</sequence>
<protein>
    <submittedName>
        <fullName evidence="2">Uncharacterized protein</fullName>
    </submittedName>
</protein>
<keyword evidence="1" id="KW-0472">Membrane</keyword>
<organism evidence="2 3">
    <name type="scientific">Salmonella enterica subsp. arizonae</name>
    <dbReference type="NCBI Taxonomy" id="59203"/>
    <lineage>
        <taxon>Bacteria</taxon>
        <taxon>Pseudomonadati</taxon>
        <taxon>Pseudomonadota</taxon>
        <taxon>Gammaproteobacteria</taxon>
        <taxon>Enterobacterales</taxon>
        <taxon>Enterobacteriaceae</taxon>
        <taxon>Salmonella</taxon>
    </lineage>
</organism>
<proteinExistence type="predicted"/>
<dbReference type="AlphaFoldDB" id="A0A3S4GHA0"/>
<evidence type="ECO:0000313" key="2">
    <source>
        <dbReference type="EMBL" id="VEA74341.1"/>
    </source>
</evidence>
<feature type="transmembrane region" description="Helical" evidence="1">
    <location>
        <begin position="41"/>
        <end position="62"/>
    </location>
</feature>
<evidence type="ECO:0000256" key="1">
    <source>
        <dbReference type="SAM" id="Phobius"/>
    </source>
</evidence>
<dbReference type="EMBL" id="LR134156">
    <property type="protein sequence ID" value="VEA74341.1"/>
    <property type="molecule type" value="Genomic_DNA"/>
</dbReference>
<dbReference type="Proteomes" id="UP000275676">
    <property type="component" value="Chromosome"/>
</dbReference>
<feature type="transmembrane region" description="Helical" evidence="1">
    <location>
        <begin position="82"/>
        <end position="102"/>
    </location>
</feature>
<gene>
    <name evidence="2" type="ORF">NCTC10047_00120</name>
</gene>
<keyword evidence="1" id="KW-0812">Transmembrane</keyword>
<keyword evidence="1" id="KW-1133">Transmembrane helix</keyword>
<feature type="transmembrane region" description="Helical" evidence="1">
    <location>
        <begin position="16"/>
        <end position="35"/>
    </location>
</feature>
<name>A0A3S4GHA0_SALER</name>